<organism evidence="1 2">
    <name type="scientific">Pseudoalteromonas rubra</name>
    <dbReference type="NCBI Taxonomy" id="43658"/>
    <lineage>
        <taxon>Bacteria</taxon>
        <taxon>Pseudomonadati</taxon>
        <taxon>Pseudomonadota</taxon>
        <taxon>Gammaproteobacteria</taxon>
        <taxon>Alteromonadales</taxon>
        <taxon>Pseudoalteromonadaceae</taxon>
        <taxon>Pseudoalteromonas</taxon>
    </lineage>
</organism>
<dbReference type="PROSITE" id="PS51257">
    <property type="entry name" value="PROKAR_LIPOPROTEIN"/>
    <property type="match status" value="1"/>
</dbReference>
<comment type="caution">
    <text evidence="1">The sequence shown here is derived from an EMBL/GenBank/DDBJ whole genome shotgun (WGS) entry which is preliminary data.</text>
</comment>
<protein>
    <recommendedName>
        <fullName evidence="3">Lipoprotein</fullName>
    </recommendedName>
</protein>
<dbReference type="EMBL" id="PNCI01000019">
    <property type="protein sequence ID" value="TMP29164.1"/>
    <property type="molecule type" value="Genomic_DNA"/>
</dbReference>
<reference evidence="1 2" key="1">
    <citation type="submission" date="2018-01" db="EMBL/GenBank/DDBJ databases">
        <authorList>
            <person name="Paulsen S."/>
            <person name="Gram L.K."/>
        </authorList>
    </citation>
    <scope>NUCLEOTIDE SEQUENCE [LARGE SCALE GENOMIC DNA]</scope>
    <source>
        <strain evidence="1 2">S2676</strain>
    </source>
</reference>
<dbReference type="RefSeq" id="WP_138553657.1">
    <property type="nucleotide sequence ID" value="NZ_PNCH01000104.1"/>
</dbReference>
<dbReference type="OrthoDB" id="8723891at2"/>
<sequence length="162" mass="17931">MKNIFIFLLAIVITGCATLHSPIPKDYDGATSLFLSSENKTEDSGTHLFYLEKVNNKEIYNAAMATRNSSQGQGFHLTTNLLETVVPSQKATFTIVGTTIYAAPIQTLTNETLSVRGNITFVPERYTDYVVKGTLSKEYSAVWVENKETGVLVSEKVELKQN</sequence>
<evidence type="ECO:0008006" key="3">
    <source>
        <dbReference type="Google" id="ProtNLM"/>
    </source>
</evidence>
<dbReference type="AlphaFoldDB" id="A0A5S3WMD9"/>
<reference evidence="2" key="2">
    <citation type="submission" date="2019-06" db="EMBL/GenBank/DDBJ databases">
        <title>Co-occurence of chitin degradation, pigmentation and bioactivity in marine Pseudoalteromonas.</title>
        <authorList>
            <person name="Sonnenschein E.C."/>
            <person name="Bech P.K."/>
        </authorList>
    </citation>
    <scope>NUCLEOTIDE SEQUENCE [LARGE SCALE GENOMIC DNA]</scope>
    <source>
        <strain evidence="2">S2676</strain>
    </source>
</reference>
<accession>A0A5S3WMD9</accession>
<evidence type="ECO:0000313" key="2">
    <source>
        <dbReference type="Proteomes" id="UP000310249"/>
    </source>
</evidence>
<gene>
    <name evidence="1" type="ORF">CWB99_10370</name>
</gene>
<evidence type="ECO:0000313" key="1">
    <source>
        <dbReference type="EMBL" id="TMP29164.1"/>
    </source>
</evidence>
<name>A0A5S3WMD9_9GAMM</name>
<dbReference type="Proteomes" id="UP000310249">
    <property type="component" value="Unassembled WGS sequence"/>
</dbReference>
<proteinExistence type="predicted"/>